<evidence type="ECO:0000313" key="2">
    <source>
        <dbReference type="EMBL" id="AQG81008.1"/>
    </source>
</evidence>
<proteinExistence type="predicted"/>
<evidence type="ECO:0000256" key="1">
    <source>
        <dbReference type="SAM" id="MobiDB-lite"/>
    </source>
</evidence>
<feature type="region of interest" description="Disordered" evidence="1">
    <location>
        <begin position="451"/>
        <end position="471"/>
    </location>
</feature>
<dbReference type="Gene3D" id="1.25.40.390">
    <property type="match status" value="1"/>
</dbReference>
<dbReference type="AlphaFoldDB" id="A0A1P9X084"/>
<dbReference type="OrthoDB" id="614457at2"/>
<evidence type="ECO:0000313" key="3">
    <source>
        <dbReference type="Proteomes" id="UP000187941"/>
    </source>
</evidence>
<dbReference type="PROSITE" id="PS51257">
    <property type="entry name" value="PROKAR_LIPOPROTEIN"/>
    <property type="match status" value="1"/>
</dbReference>
<dbReference type="RefSeq" id="WP_077132471.1">
    <property type="nucleotide sequence ID" value="NZ_CP014263.1"/>
</dbReference>
<keyword evidence="3" id="KW-1185">Reference proteome</keyword>
<sequence>MKKLLFASLTLATLSTGCFKNSDLNIDPNRSTTVDPALLFSGASTQFSLLRVAELTWPVALMNQMWASGGRWGLAQAQYDQTRIRTAWGRTYTDVLKNLDVAIRVAEQAQPVNKNAVAQCKILKAFAYSQTSLLWGDIPFSEAASGQVDLPKFDKQADVLNGCIALLDEAIAQIDPASKGIIAPNDLYYGGDMAKWRKFANSLKLRILFSMVDADPSKGAAIGQLISGGNLIASNADAMQFRYFNQPGRQNPRFSFTAIFRGGVQSDWYCSKPVYDLLVSLNDPRIPYFFQPGPAAGPNEYIALNSVETYTTKSALVNMNLLRPDLPEVSFSYSEQLLFEAEAIARGFAPGGFGLATQRMRAGVRESLLSFGVPAAQADTYANGLPALTAANHRTTLSQQQYLDLFMRPVEGWTQHRRSGVIGQEVPAMSAPQGAPVSGLVRRLLYRSEEINSNPNTPTGLAVDAPQWFDK</sequence>
<reference evidence="2 3" key="1">
    <citation type="submission" date="2016-01" db="EMBL/GenBank/DDBJ databases">
        <authorList>
            <person name="Oliw E.H."/>
        </authorList>
    </citation>
    <scope>NUCLEOTIDE SEQUENCE [LARGE SCALE GENOMIC DNA]</scope>
    <source>
        <strain evidence="2 3">DY10</strain>
    </source>
</reference>
<protein>
    <recommendedName>
        <fullName evidence="4">Carbohydrate-binding protein SusD</fullName>
    </recommendedName>
</protein>
<accession>A0A1P9X084</accession>
<dbReference type="KEGG" id="smon:AWR27_17780"/>
<dbReference type="InterPro" id="IPR011990">
    <property type="entry name" value="TPR-like_helical_dom_sf"/>
</dbReference>
<dbReference type="EMBL" id="CP014263">
    <property type="protein sequence ID" value="AQG81008.1"/>
    <property type="molecule type" value="Genomic_DNA"/>
</dbReference>
<gene>
    <name evidence="2" type="ORF">AWR27_17780</name>
</gene>
<dbReference type="STRING" id="1178516.AWR27_17780"/>
<dbReference type="InterPro" id="IPR041662">
    <property type="entry name" value="SusD-like_2"/>
</dbReference>
<evidence type="ECO:0008006" key="4">
    <source>
        <dbReference type="Google" id="ProtNLM"/>
    </source>
</evidence>
<dbReference type="Proteomes" id="UP000187941">
    <property type="component" value="Chromosome"/>
</dbReference>
<dbReference type="Pfam" id="PF12771">
    <property type="entry name" value="SusD-like_2"/>
    <property type="match status" value="1"/>
</dbReference>
<dbReference type="SUPFAM" id="SSF48452">
    <property type="entry name" value="TPR-like"/>
    <property type="match status" value="1"/>
</dbReference>
<name>A0A1P9X084_9BACT</name>
<organism evidence="2 3">
    <name type="scientific">Spirosoma montaniterrae</name>
    <dbReference type="NCBI Taxonomy" id="1178516"/>
    <lineage>
        <taxon>Bacteria</taxon>
        <taxon>Pseudomonadati</taxon>
        <taxon>Bacteroidota</taxon>
        <taxon>Cytophagia</taxon>
        <taxon>Cytophagales</taxon>
        <taxon>Cytophagaceae</taxon>
        <taxon>Spirosoma</taxon>
    </lineage>
</organism>